<reference evidence="1 2" key="1">
    <citation type="submission" date="2016-04" db="EMBL/GenBank/DDBJ databases">
        <title>Genome analyses suggest a sexual origin of heterokaryosis in a supposedly ancient asexual fungus.</title>
        <authorList>
            <person name="Ropars J."/>
            <person name="Sedzielewska K."/>
            <person name="Noel J."/>
            <person name="Charron P."/>
            <person name="Farinelli L."/>
            <person name="Marton T."/>
            <person name="Kruger M."/>
            <person name="Pelin A."/>
            <person name="Brachmann A."/>
            <person name="Corradi N."/>
        </authorList>
    </citation>
    <scope>NUCLEOTIDE SEQUENCE [LARGE SCALE GENOMIC DNA]</scope>
    <source>
        <strain evidence="1 2">A5</strain>
    </source>
</reference>
<proteinExistence type="predicted"/>
<sequence>MEIFSLALLTVSNVIKKILINKMNNTESNNRLHRGKRFLGNALVTALQVTINRGETGLFKKACGMVTYEIDGKYKGKLPLLLIVGWKISIIGKNQWFVFIGYKDFPDESSINEYFKENGNTGTNTLDFKKHSISITGSISDG</sequence>
<evidence type="ECO:0000313" key="2">
    <source>
        <dbReference type="Proteomes" id="UP000232722"/>
    </source>
</evidence>
<reference evidence="1 2" key="2">
    <citation type="submission" date="2017-09" db="EMBL/GenBank/DDBJ databases">
        <title>Extensive intraspecific genome diversity in a model arbuscular mycorrhizal fungus.</title>
        <authorList>
            <person name="Chen E.C."/>
            <person name="Morin E."/>
            <person name="Beaudet D."/>
            <person name="Noel J."/>
            <person name="Ndikumana S."/>
            <person name="Charron P."/>
            <person name="St-Onge C."/>
            <person name="Giorgi J."/>
            <person name="Grigoriev I.V."/>
            <person name="Roux C."/>
            <person name="Martin F.M."/>
            <person name="Corradi N."/>
        </authorList>
    </citation>
    <scope>NUCLEOTIDE SEQUENCE [LARGE SCALE GENOMIC DNA]</scope>
    <source>
        <strain evidence="1 2">A5</strain>
    </source>
</reference>
<dbReference type="AlphaFoldDB" id="A0A2N0PEE0"/>
<organism evidence="1 2">
    <name type="scientific">Rhizophagus irregularis</name>
    <dbReference type="NCBI Taxonomy" id="588596"/>
    <lineage>
        <taxon>Eukaryota</taxon>
        <taxon>Fungi</taxon>
        <taxon>Fungi incertae sedis</taxon>
        <taxon>Mucoromycota</taxon>
        <taxon>Glomeromycotina</taxon>
        <taxon>Glomeromycetes</taxon>
        <taxon>Glomerales</taxon>
        <taxon>Glomeraceae</taxon>
        <taxon>Rhizophagus</taxon>
    </lineage>
</organism>
<gene>
    <name evidence="1" type="ORF">RhiirA5_421202</name>
</gene>
<protein>
    <submittedName>
        <fullName evidence="1">Uncharacterized protein</fullName>
    </submittedName>
</protein>
<dbReference type="EMBL" id="LLXJ01000905">
    <property type="protein sequence ID" value="PKC05189.1"/>
    <property type="molecule type" value="Genomic_DNA"/>
</dbReference>
<comment type="caution">
    <text evidence="1">The sequence shown here is derived from an EMBL/GenBank/DDBJ whole genome shotgun (WGS) entry which is preliminary data.</text>
</comment>
<dbReference type="VEuPathDB" id="FungiDB:FUN_015154"/>
<name>A0A2N0PEE0_9GLOM</name>
<evidence type="ECO:0000313" key="1">
    <source>
        <dbReference type="EMBL" id="PKC05189.1"/>
    </source>
</evidence>
<dbReference type="Proteomes" id="UP000232722">
    <property type="component" value="Unassembled WGS sequence"/>
</dbReference>
<accession>A0A2N0PEE0</accession>